<sequence length="313" mass="36312">MKKALFIVCFLASIVYGLERGATSNFKYIIDTGVQSIYVLQNRTGGYDLSLQLVFNFFDSQRNEKDDFGECYDYRNMGEIIVDGQKTECTKTGKDIGCFKKDKFGNNVKVFEIISTQYNKDKPQDSSYCLKAQNECIALTKVLELKSIFVKNYNIKLTQDEEELIRNKDVCYTGPYGSLDSYRKSSLNSSEHMIGHTNIYFSSPDIAIEDSLRYMNTTGNAEGDYREVRMIKDGKEKDIQDFFTVDKESLERLLDEKGIIYLGAGSICLSWNMYIFDGKMYVHQRCDDLKMVPYRFIEDILSEEGRKYIKRYY</sequence>
<comment type="caution">
    <text evidence="1">The sequence shown here is derived from an EMBL/GenBank/DDBJ whole genome shotgun (WGS) entry which is preliminary data.</text>
</comment>
<gene>
    <name evidence="1" type="ORF">A3835_02325</name>
</gene>
<name>A0A1X0U2V7_9BACT</name>
<protein>
    <submittedName>
        <fullName evidence="1">Uncharacterized protein</fullName>
    </submittedName>
</protein>
<evidence type="ECO:0000313" key="2">
    <source>
        <dbReference type="Proteomes" id="UP000192671"/>
    </source>
</evidence>
<reference evidence="1 2" key="1">
    <citation type="journal article" date="2017" name="Gene Rep">
        <title>The ribosomal RNA operon (rrn) of Campylobacter concisus supports molecular typing to genomospecies level.</title>
        <authorList>
            <person name="Huq M."/>
            <person name="Van T.T.H."/>
            <person name="Gurtler V."/>
            <person name="Elshagmani E."/>
            <person name="Allemailem K.S."/>
            <person name="Smooker P.M."/>
            <person name="Istivan T.S."/>
        </authorList>
    </citation>
    <scope>NUCLEOTIDE SEQUENCE [LARGE SCALE GENOMIC DNA]</scope>
    <source>
        <strain evidence="1 2">RCH 26</strain>
    </source>
</reference>
<dbReference type="EMBL" id="LVWL01000018">
    <property type="protein sequence ID" value="ORI08408.1"/>
    <property type="molecule type" value="Genomic_DNA"/>
</dbReference>
<proteinExistence type="predicted"/>
<dbReference type="AlphaFoldDB" id="A0A1X0U2V7"/>
<dbReference type="Proteomes" id="UP000192671">
    <property type="component" value="Unassembled WGS sequence"/>
</dbReference>
<organism evidence="1 2">
    <name type="scientific">Campylobacter concisus</name>
    <dbReference type="NCBI Taxonomy" id="199"/>
    <lineage>
        <taxon>Bacteria</taxon>
        <taxon>Pseudomonadati</taxon>
        <taxon>Campylobacterota</taxon>
        <taxon>Epsilonproteobacteria</taxon>
        <taxon>Campylobacterales</taxon>
        <taxon>Campylobacteraceae</taxon>
        <taxon>Campylobacter</taxon>
    </lineage>
</organism>
<accession>A0A1X0U2V7</accession>
<evidence type="ECO:0000313" key="1">
    <source>
        <dbReference type="EMBL" id="ORI08408.1"/>
    </source>
</evidence>